<gene>
    <name evidence="2" type="ORF">BCR34DRAFT_608988</name>
</gene>
<keyword evidence="3" id="KW-1185">Reference proteome</keyword>
<dbReference type="Proteomes" id="UP000193144">
    <property type="component" value="Unassembled WGS sequence"/>
</dbReference>
<sequence length="184" mass="20932">MSYSNYNTGTSVDIFGPIVPTANLGTQQTSDPTRDASRNQDTQYPPESYEKQVTRLLQQILNLETDRAQRQDHLAKCIFQALETIKEQQDATNLSQDATRKQTNDIQTLVRNHVRRSEQPSSLPNPKYTHVARTEALPLPGSAQYGPAVQLDQFPYKGNMQGDSLLQELTSILQRHRNGYPRRY</sequence>
<evidence type="ECO:0000313" key="3">
    <source>
        <dbReference type="Proteomes" id="UP000193144"/>
    </source>
</evidence>
<reference evidence="2 3" key="1">
    <citation type="submission" date="2016-07" db="EMBL/GenBank/DDBJ databases">
        <title>Pervasive Adenine N6-methylation of Active Genes in Fungi.</title>
        <authorList>
            <consortium name="DOE Joint Genome Institute"/>
            <person name="Mondo S.J."/>
            <person name="Dannebaum R.O."/>
            <person name="Kuo R.C."/>
            <person name="Labutti K."/>
            <person name="Haridas S."/>
            <person name="Kuo A."/>
            <person name="Salamov A."/>
            <person name="Ahrendt S.R."/>
            <person name="Lipzen A."/>
            <person name="Sullivan W."/>
            <person name="Andreopoulos W.B."/>
            <person name="Clum A."/>
            <person name="Lindquist E."/>
            <person name="Daum C."/>
            <person name="Ramamoorthy G.K."/>
            <person name="Gryganskyi A."/>
            <person name="Culley D."/>
            <person name="Magnuson J.K."/>
            <person name="James T.Y."/>
            <person name="O'Malley M.A."/>
            <person name="Stajich J.E."/>
            <person name="Spatafora J.W."/>
            <person name="Visel A."/>
            <person name="Grigoriev I.V."/>
        </authorList>
    </citation>
    <scope>NUCLEOTIDE SEQUENCE [LARGE SCALE GENOMIC DNA]</scope>
    <source>
        <strain evidence="2 3">CBS 115471</strain>
    </source>
</reference>
<name>A0A1Y1Y0H0_9PLEO</name>
<protein>
    <submittedName>
        <fullName evidence="2">Uncharacterized protein</fullName>
    </submittedName>
</protein>
<comment type="caution">
    <text evidence="2">The sequence shown here is derived from an EMBL/GenBank/DDBJ whole genome shotgun (WGS) entry which is preliminary data.</text>
</comment>
<accession>A0A1Y1Y0H0</accession>
<organism evidence="2 3">
    <name type="scientific">Clohesyomyces aquaticus</name>
    <dbReference type="NCBI Taxonomy" id="1231657"/>
    <lineage>
        <taxon>Eukaryota</taxon>
        <taxon>Fungi</taxon>
        <taxon>Dikarya</taxon>
        <taxon>Ascomycota</taxon>
        <taxon>Pezizomycotina</taxon>
        <taxon>Dothideomycetes</taxon>
        <taxon>Pleosporomycetidae</taxon>
        <taxon>Pleosporales</taxon>
        <taxon>Lindgomycetaceae</taxon>
        <taxon>Clohesyomyces</taxon>
    </lineage>
</organism>
<feature type="region of interest" description="Disordered" evidence="1">
    <location>
        <begin position="19"/>
        <end position="49"/>
    </location>
</feature>
<dbReference type="AlphaFoldDB" id="A0A1Y1Y0H0"/>
<dbReference type="OrthoDB" id="10355619at2759"/>
<dbReference type="EMBL" id="MCFA01000456">
    <property type="protein sequence ID" value="ORX91512.1"/>
    <property type="molecule type" value="Genomic_DNA"/>
</dbReference>
<evidence type="ECO:0000313" key="2">
    <source>
        <dbReference type="EMBL" id="ORX91512.1"/>
    </source>
</evidence>
<evidence type="ECO:0000256" key="1">
    <source>
        <dbReference type="SAM" id="MobiDB-lite"/>
    </source>
</evidence>
<proteinExistence type="predicted"/>